<dbReference type="RefSeq" id="WP_145110137.1">
    <property type="nucleotide sequence ID" value="NZ_CP036277.1"/>
</dbReference>
<gene>
    <name evidence="3" type="ORF">Enr10x_34420</name>
</gene>
<keyword evidence="4" id="KW-1185">Reference proteome</keyword>
<proteinExistence type="predicted"/>
<accession>A0A517Q8Z7</accession>
<protein>
    <submittedName>
        <fullName evidence="3">Uncharacterized protein</fullName>
    </submittedName>
</protein>
<evidence type="ECO:0000256" key="1">
    <source>
        <dbReference type="SAM" id="MobiDB-lite"/>
    </source>
</evidence>
<evidence type="ECO:0000313" key="4">
    <source>
        <dbReference type="Proteomes" id="UP000315647"/>
    </source>
</evidence>
<accession>A0A518A8B5</accession>
<dbReference type="Proteomes" id="UP000315647">
    <property type="component" value="Chromosome"/>
</dbReference>
<dbReference type="EMBL" id="CP037421">
    <property type="protein sequence ID" value="QDT28103.1"/>
    <property type="molecule type" value="Genomic_DNA"/>
</dbReference>
<feature type="compositionally biased region" description="Acidic residues" evidence="1">
    <location>
        <begin position="1"/>
        <end position="10"/>
    </location>
</feature>
<feature type="region of interest" description="Disordered" evidence="1">
    <location>
        <begin position="1"/>
        <end position="20"/>
    </location>
</feature>
<organism evidence="3 4">
    <name type="scientific">Gimesia panareensis</name>
    <dbReference type="NCBI Taxonomy" id="2527978"/>
    <lineage>
        <taxon>Bacteria</taxon>
        <taxon>Pseudomonadati</taxon>
        <taxon>Planctomycetota</taxon>
        <taxon>Planctomycetia</taxon>
        <taxon>Planctomycetales</taxon>
        <taxon>Planctomycetaceae</taxon>
        <taxon>Gimesia</taxon>
    </lineage>
</organism>
<reference evidence="3 4" key="1">
    <citation type="submission" date="2019-03" db="EMBL/GenBank/DDBJ databases">
        <title>Deep-cultivation of Planctomycetes and their phenomic and genomic characterization uncovers novel biology.</title>
        <authorList>
            <person name="Wiegand S."/>
            <person name="Jogler M."/>
            <person name="Boedeker C."/>
            <person name="Pinto D."/>
            <person name="Vollmers J."/>
            <person name="Rivas-Marin E."/>
            <person name="Kohn T."/>
            <person name="Peeters S.H."/>
            <person name="Heuer A."/>
            <person name="Rast P."/>
            <person name="Oberbeckmann S."/>
            <person name="Bunk B."/>
            <person name="Jeske O."/>
            <person name="Meyerdierks A."/>
            <person name="Storesund J.E."/>
            <person name="Kallscheuer N."/>
            <person name="Luecker S."/>
            <person name="Lage O.M."/>
            <person name="Pohl T."/>
            <person name="Merkel B.J."/>
            <person name="Hornburger P."/>
            <person name="Mueller R.-W."/>
            <person name="Bruemmer F."/>
            <person name="Labrenz M."/>
            <person name="Spormann A.M."/>
            <person name="Op den Camp H."/>
            <person name="Overmann J."/>
            <person name="Amann R."/>
            <person name="Jetten M.S.M."/>
            <person name="Mascher T."/>
            <person name="Medema M.H."/>
            <person name="Devos D.P."/>
            <person name="Kaster A.-K."/>
            <person name="Ovreas L."/>
            <person name="Rohde M."/>
            <person name="Galperin M.Y."/>
            <person name="Jogler C."/>
        </authorList>
    </citation>
    <scope>NUCLEOTIDE SEQUENCE [LARGE SCALE GENOMIC DNA]</scope>
    <source>
        <strain evidence="3 4">Enr10</strain>
    </source>
</reference>
<evidence type="ECO:0000313" key="3">
    <source>
        <dbReference type="EMBL" id="QDT28103.1"/>
    </source>
</evidence>
<evidence type="ECO:0000256" key="2">
    <source>
        <dbReference type="SAM" id="Phobius"/>
    </source>
</evidence>
<keyword evidence="2" id="KW-1133">Transmembrane helix</keyword>
<keyword evidence="2" id="KW-0472">Membrane</keyword>
<name>A0A517Q8Z7_9PLAN</name>
<feature type="transmembrane region" description="Helical" evidence="2">
    <location>
        <begin position="32"/>
        <end position="55"/>
    </location>
</feature>
<dbReference type="AlphaFoldDB" id="A0A517Q8Z7"/>
<sequence>MSDDNFYADDDQFKPEEFSAPPKKGMSGGVKVIIAILVLGGVGLLLCCGGVFYAFRNVKAKVTENKKEIIEIQNEMTTITIPDSFVPQFGMSVNVIGKHILMAAYEEKEKQGALVLMSFGIPNDGMVDMNKEFRNNLKQQNQNQRELEITKQEQKEFTINGEKVEFTFAEGKDKSGKEFHQIMGVFPGKTGATFLFIQIASDKYNEEEIVEMIKSIK</sequence>
<keyword evidence="2" id="KW-0812">Transmembrane</keyword>